<keyword evidence="2" id="KW-1185">Reference proteome</keyword>
<dbReference type="AlphaFoldDB" id="A0A1Z4LJS0"/>
<sequence>MWGVIGMGYYKIGRSVFVSLLVVLSTSFVPRLPVVLITSRVLAENVDARKAEADRLLLQGIK</sequence>
<dbReference type="Proteomes" id="UP000218418">
    <property type="component" value="Chromosome"/>
</dbReference>
<evidence type="ECO:0000313" key="2">
    <source>
        <dbReference type="Proteomes" id="UP000218418"/>
    </source>
</evidence>
<evidence type="ECO:0000313" key="1">
    <source>
        <dbReference type="EMBL" id="BAY81486.1"/>
    </source>
</evidence>
<reference evidence="1 2" key="1">
    <citation type="submission" date="2017-06" db="EMBL/GenBank/DDBJ databases">
        <title>Genome sequencing of cyanobaciteial culture collection at National Institute for Environmental Studies (NIES).</title>
        <authorList>
            <person name="Hirose Y."/>
            <person name="Shimura Y."/>
            <person name="Fujisawa T."/>
            <person name="Nakamura Y."/>
            <person name="Kawachi M."/>
        </authorList>
    </citation>
    <scope>NUCLEOTIDE SEQUENCE [LARGE SCALE GENOMIC DNA]</scope>
    <source>
        <strain evidence="1 2">NIES-267</strain>
    </source>
</reference>
<dbReference type="EMBL" id="AP018227">
    <property type="protein sequence ID" value="BAY81486.1"/>
    <property type="molecule type" value="Genomic_DNA"/>
</dbReference>
<accession>A0A1Z4LJS0</accession>
<name>A0A1Z4LJS0_9CYAN</name>
<protein>
    <submittedName>
        <fullName evidence="1">Uncharacterized protein</fullName>
    </submittedName>
</protein>
<proteinExistence type="predicted"/>
<organism evidence="1 2">
    <name type="scientific">Calothrix parasitica NIES-267</name>
    <dbReference type="NCBI Taxonomy" id="1973488"/>
    <lineage>
        <taxon>Bacteria</taxon>
        <taxon>Bacillati</taxon>
        <taxon>Cyanobacteriota</taxon>
        <taxon>Cyanophyceae</taxon>
        <taxon>Nostocales</taxon>
        <taxon>Calotrichaceae</taxon>
        <taxon>Calothrix</taxon>
    </lineage>
</organism>
<gene>
    <name evidence="1" type="ORF">NIES267_09630</name>
</gene>